<feature type="region of interest" description="Disordered" evidence="1">
    <location>
        <begin position="1"/>
        <end position="45"/>
    </location>
</feature>
<evidence type="ECO:0000313" key="2">
    <source>
        <dbReference type="EMBL" id="EOM76427.1"/>
    </source>
</evidence>
<evidence type="ECO:0000313" key="3">
    <source>
        <dbReference type="Proteomes" id="UP000013525"/>
    </source>
</evidence>
<dbReference type="Proteomes" id="UP000013525">
    <property type="component" value="Unassembled WGS sequence"/>
</dbReference>
<sequence>MDGRADLVRCGGRGRDGGHASRISTRRGRRPHAGRDESDIADNQGFCNPHAARVAVKFGLSKAGSHRRDRHTGDEKMRASGYVPRGGGDGARGARMR</sequence>
<dbReference type="AlphaFoldDB" id="R7WM94"/>
<comment type="caution">
    <text evidence="2">The sequence shown here is derived from an EMBL/GenBank/DDBJ whole genome shotgun (WGS) entry which is preliminary data.</text>
</comment>
<accession>R7WM94</accession>
<feature type="compositionally biased region" description="Basic and acidic residues" evidence="1">
    <location>
        <begin position="1"/>
        <end position="19"/>
    </location>
</feature>
<gene>
    <name evidence="2" type="ORF">Rrhod_2220</name>
</gene>
<feature type="region of interest" description="Disordered" evidence="1">
    <location>
        <begin position="59"/>
        <end position="97"/>
    </location>
</feature>
<dbReference type="EMBL" id="APMY01000067">
    <property type="protein sequence ID" value="EOM76427.1"/>
    <property type="molecule type" value="Genomic_DNA"/>
</dbReference>
<name>R7WM94_9NOCA</name>
<evidence type="ECO:0000256" key="1">
    <source>
        <dbReference type="SAM" id="MobiDB-lite"/>
    </source>
</evidence>
<organism evidence="2 3">
    <name type="scientific">Rhodococcus rhodnii LMG 5362</name>
    <dbReference type="NCBI Taxonomy" id="1273125"/>
    <lineage>
        <taxon>Bacteria</taxon>
        <taxon>Bacillati</taxon>
        <taxon>Actinomycetota</taxon>
        <taxon>Actinomycetes</taxon>
        <taxon>Mycobacteriales</taxon>
        <taxon>Nocardiaceae</taxon>
        <taxon>Rhodococcus</taxon>
    </lineage>
</organism>
<protein>
    <submittedName>
        <fullName evidence="2">Uncharacterized protein</fullName>
    </submittedName>
</protein>
<proteinExistence type="predicted"/>
<keyword evidence="3" id="KW-1185">Reference proteome</keyword>
<reference evidence="2 3" key="1">
    <citation type="journal article" date="2013" name="Genome Announc.">
        <title>Draft Genome Sequence of Rhodococcus rhodnii Strain LMG5362, a Symbiont of Rhodnius prolixus (Hemiptera, Reduviidae, Triatominae), the Principle Vector of Trypanosoma cruzi.</title>
        <authorList>
            <person name="Pachebat J.A."/>
            <person name="van Keulen G."/>
            <person name="Whitten M.M."/>
            <person name="Girdwood S."/>
            <person name="Del Sol R."/>
            <person name="Dyson P.J."/>
            <person name="Facey P.D."/>
        </authorList>
    </citation>
    <scope>NUCLEOTIDE SEQUENCE [LARGE SCALE GENOMIC DNA]</scope>
    <source>
        <strain evidence="2 3">LMG 5362</strain>
    </source>
</reference>